<gene>
    <name evidence="1" type="ORF">TRFO_05183</name>
</gene>
<dbReference type="VEuPathDB" id="TrichDB:TRFO_05183"/>
<name>A0A1J4KDK9_9EUKA</name>
<comment type="caution">
    <text evidence="1">The sequence shown here is derived from an EMBL/GenBank/DDBJ whole genome shotgun (WGS) entry which is preliminary data.</text>
</comment>
<dbReference type="GeneID" id="94827044"/>
<organism evidence="1 2">
    <name type="scientific">Tritrichomonas foetus</name>
    <dbReference type="NCBI Taxonomy" id="1144522"/>
    <lineage>
        <taxon>Eukaryota</taxon>
        <taxon>Metamonada</taxon>
        <taxon>Parabasalia</taxon>
        <taxon>Tritrichomonadida</taxon>
        <taxon>Tritrichomonadidae</taxon>
        <taxon>Tritrichomonas</taxon>
    </lineage>
</organism>
<protein>
    <submittedName>
        <fullName evidence="1">Uncharacterized protein</fullName>
    </submittedName>
</protein>
<evidence type="ECO:0000313" key="1">
    <source>
        <dbReference type="EMBL" id="OHT07549.1"/>
    </source>
</evidence>
<dbReference type="EMBL" id="MLAK01000693">
    <property type="protein sequence ID" value="OHT07549.1"/>
    <property type="molecule type" value="Genomic_DNA"/>
</dbReference>
<proteinExistence type="predicted"/>
<sequence length="193" mass="21592">MQVPDLCCSCHNVCIRGDRVSSNNRPTHRHSHSHLNFESYSPVFQIHTGSIRLSNTSMVTVSPTGAREIEVTCLGCQTKFLVYASRKGAFCQKEDALPNKRSRSFSTEGSLGSIYSDMVPSSLRQLFDRKDDSFELELPDEELDASIVLSSNLEQDEDSDYELMFSNVSDRFVGCYASVGKFVTDATYLNFAD</sequence>
<dbReference type="Proteomes" id="UP000179807">
    <property type="component" value="Unassembled WGS sequence"/>
</dbReference>
<accession>A0A1J4KDK9</accession>
<dbReference type="RefSeq" id="XP_068360685.1">
    <property type="nucleotide sequence ID" value="XM_068492340.1"/>
</dbReference>
<dbReference type="AlphaFoldDB" id="A0A1J4KDK9"/>
<reference evidence="1" key="1">
    <citation type="submission" date="2016-10" db="EMBL/GenBank/DDBJ databases">
        <authorList>
            <person name="Benchimol M."/>
            <person name="Almeida L.G."/>
            <person name="Vasconcelos A.T."/>
            <person name="Perreira-Neves A."/>
            <person name="Rosa I.A."/>
            <person name="Tasca T."/>
            <person name="Bogo M.R."/>
            <person name="de Souza W."/>
        </authorList>
    </citation>
    <scope>NUCLEOTIDE SEQUENCE [LARGE SCALE GENOMIC DNA]</scope>
    <source>
        <strain evidence="1">K</strain>
    </source>
</reference>
<keyword evidence="2" id="KW-1185">Reference proteome</keyword>
<dbReference type="OrthoDB" id="10628138at2759"/>
<evidence type="ECO:0000313" key="2">
    <source>
        <dbReference type="Proteomes" id="UP000179807"/>
    </source>
</evidence>